<dbReference type="RefSeq" id="WP_013258403.1">
    <property type="nucleotide sequence ID" value="NC_014365.1"/>
</dbReference>
<organism evidence="1 2">
    <name type="scientific">Desulfarculus baarsii (strain ATCC 33931 / DSM 2075 / LMG 7858 / VKM B-1802 / 2st14)</name>
    <dbReference type="NCBI Taxonomy" id="644282"/>
    <lineage>
        <taxon>Bacteria</taxon>
        <taxon>Pseudomonadati</taxon>
        <taxon>Thermodesulfobacteriota</taxon>
        <taxon>Desulfarculia</taxon>
        <taxon>Desulfarculales</taxon>
        <taxon>Desulfarculaceae</taxon>
        <taxon>Desulfarculus</taxon>
    </lineage>
</organism>
<proteinExistence type="predicted"/>
<evidence type="ECO:0008006" key="3">
    <source>
        <dbReference type="Google" id="ProtNLM"/>
    </source>
</evidence>
<evidence type="ECO:0000313" key="1">
    <source>
        <dbReference type="EMBL" id="ADK84950.1"/>
    </source>
</evidence>
<dbReference type="Proteomes" id="UP000009047">
    <property type="component" value="Chromosome"/>
</dbReference>
<dbReference type="STRING" id="644282.Deba_1582"/>
<dbReference type="HOGENOM" id="CLU_161958_1_0_7"/>
<dbReference type="KEGG" id="dbr:Deba_1582"/>
<sequence length="93" mass="9940">MSKIKLSKAINWDGKEHSELTLELEALTGADLVAAEREFGARNPGFVGVPSLQVGYQAGVAAKALKRPVEDVLRLSAKDFLRCVEAVGGFLNA</sequence>
<dbReference type="EMBL" id="CP002085">
    <property type="protein sequence ID" value="ADK84950.1"/>
    <property type="molecule type" value="Genomic_DNA"/>
</dbReference>
<dbReference type="Pfam" id="PF10109">
    <property type="entry name" value="Phage_TAC_7"/>
    <property type="match status" value="1"/>
</dbReference>
<gene>
    <name evidence="1" type="ordered locus">Deba_1582</name>
</gene>
<dbReference type="OrthoDB" id="2627617at2"/>
<dbReference type="InterPro" id="IPR019289">
    <property type="entry name" value="Phage_tail_E/E"/>
</dbReference>
<name>E1QHA7_DESB2</name>
<dbReference type="AlphaFoldDB" id="E1QHA7"/>
<protein>
    <recommendedName>
        <fullName evidence="3">Mu-like prophage FluMu protein gp41</fullName>
    </recommendedName>
</protein>
<evidence type="ECO:0000313" key="2">
    <source>
        <dbReference type="Proteomes" id="UP000009047"/>
    </source>
</evidence>
<keyword evidence="2" id="KW-1185">Reference proteome</keyword>
<accession>E1QHA7</accession>
<reference evidence="1 2" key="1">
    <citation type="journal article" date="2010" name="Stand. Genomic Sci.">
        <title>Complete genome sequence of Desulfarculus baarsii type strain (2st14).</title>
        <authorList>
            <person name="Sun H."/>
            <person name="Spring S."/>
            <person name="Lapidus A."/>
            <person name="Davenport K."/>
            <person name="Del Rio T.G."/>
            <person name="Tice H."/>
            <person name="Nolan M."/>
            <person name="Copeland A."/>
            <person name="Cheng J.F."/>
            <person name="Lucas S."/>
            <person name="Tapia R."/>
            <person name="Goodwin L."/>
            <person name="Pitluck S."/>
            <person name="Ivanova N."/>
            <person name="Pagani I."/>
            <person name="Mavromatis K."/>
            <person name="Ovchinnikova G."/>
            <person name="Pati A."/>
            <person name="Chen A."/>
            <person name="Palaniappan K."/>
            <person name="Hauser L."/>
            <person name="Chang Y.J."/>
            <person name="Jeffries C.D."/>
            <person name="Detter J.C."/>
            <person name="Han C."/>
            <person name="Rohde M."/>
            <person name="Brambilla E."/>
            <person name="Goker M."/>
            <person name="Woyke T."/>
            <person name="Bristow J."/>
            <person name="Eisen J.A."/>
            <person name="Markowitz V."/>
            <person name="Hugenholtz P."/>
            <person name="Kyrpides N.C."/>
            <person name="Klenk H.P."/>
            <person name="Land M."/>
        </authorList>
    </citation>
    <scope>NUCLEOTIDE SEQUENCE [LARGE SCALE GENOMIC DNA]</scope>
    <source>
        <strain evidence="2">ATCC 33931 / DSM 2075 / LMG 7858 / VKM B-1802 / 2st14</strain>
    </source>
</reference>